<dbReference type="SUPFAM" id="SSF51998">
    <property type="entry name" value="PFL-like glycyl radical enzymes"/>
    <property type="match status" value="1"/>
</dbReference>
<dbReference type="CDD" id="cd00093">
    <property type="entry name" value="HTH_XRE"/>
    <property type="match status" value="1"/>
</dbReference>
<dbReference type="InterPro" id="IPR050862">
    <property type="entry name" value="RdRp_reductase_class-2"/>
</dbReference>
<dbReference type="PRINTS" id="PR01183">
    <property type="entry name" value="RIBORDTASEM1"/>
</dbReference>
<evidence type="ECO:0000256" key="5">
    <source>
        <dbReference type="ARBA" id="ARBA00022628"/>
    </source>
</evidence>
<gene>
    <name evidence="16" type="ordered locus">RD1_4061</name>
</gene>
<name>Q160T8_ROSDO</name>
<dbReference type="KEGG" id="rde:RD1_4061"/>
<evidence type="ECO:0000313" key="17">
    <source>
        <dbReference type="Proteomes" id="UP000007029"/>
    </source>
</evidence>
<dbReference type="CDD" id="cd02888">
    <property type="entry name" value="RNR_II_dimer"/>
    <property type="match status" value="1"/>
</dbReference>
<dbReference type="EC" id="1.17.4.1" evidence="3 14"/>
<sequence>MTRFAAPIAEQIWDMKYRFKAADGAPLDVTVEDTWRRIARDLARVEKTPEVWEEKFYAALEDFKYLPAGRITAGAGTARSVTLFNCFVMGTVPDSMGGIFDMLKEAALTMQQGGGIGYDFSTIRPKGADVKGVAADASGPLSFMDVWDAMCRTIMSAGSRRGAMMATMRCDHPDVEDFIAAKSDPARLRMFNMSVLITDPFMEAVKADGPWDLVFDGKVYRTVQARDLWNRIMQATYDYAEPGVIFIDRINQANNLSYCETIAATNPCGEQPLPPYGACLLGSINLARLVSNPFEDTAALDEAALDDLVATAVRMMDNVVDASKFPLEAQAREAQAKRRIGLGVTGLADALLMMGLRYGSDEAARQTDRWLHSIARAAYLASVDLAREKGAFPLFDADKYLASGTMQAMDEDVRDAVREHGIRNALLTSIAPTGTISLYAGNVSSGIEPVFAYAYTRKVLQKDGSRTEEEVVDYAVQLWREKFGDKELPDYFVNAQTLAPLEHVKMQAAAQKWVDSSISKTINCPEDIGFDAFKDVYMEAWDSGCKGCTTYRPNAVTGSVLSVSEEKPSKQDADYRASLIRLIEKSGKTMRQVSLEAELSHGYLHGVIKEGKEPSVDRLRKIADVLGVSFTDIAGDTTKAPEVITTSDAEPQQPHGDVIYMSEPLDRPSELEGNTYKVKWPDSEHALYITINDIVLNGHRRPFEVFINSKNMEHFAWTVALTRMISAVFRRGGDVSFVVEELKAVFDPRGGAWMQGKYIPSILAAIGGVIEQHMIATGFIAGEGLGLKTDPKAAVVGLETSRGQACSSCGQFDLRMIEGCMTCGSCGYSKCG</sequence>
<dbReference type="Pfam" id="PF12637">
    <property type="entry name" value="TSCPD"/>
    <property type="match status" value="1"/>
</dbReference>
<dbReference type="NCBIfam" id="TIGR02504">
    <property type="entry name" value="NrdJ_Z"/>
    <property type="match status" value="1"/>
</dbReference>
<dbReference type="AlphaFoldDB" id="Q160T8"/>
<dbReference type="SMART" id="SM00530">
    <property type="entry name" value="HTH_XRE"/>
    <property type="match status" value="1"/>
</dbReference>
<accession>Q160T8</accession>
<dbReference type="Gene3D" id="1.10.260.40">
    <property type="entry name" value="lambda repressor-like DNA-binding domains"/>
    <property type="match status" value="1"/>
</dbReference>
<evidence type="ECO:0000256" key="11">
    <source>
        <dbReference type="ARBA" id="ARBA00023285"/>
    </source>
</evidence>
<dbReference type="Pfam" id="PF00317">
    <property type="entry name" value="Ribonuc_red_lgN"/>
    <property type="match status" value="1"/>
</dbReference>
<dbReference type="InterPro" id="IPR000788">
    <property type="entry name" value="RNR_lg_C"/>
</dbReference>
<dbReference type="Pfam" id="PF02867">
    <property type="entry name" value="Ribonuc_red_lgC"/>
    <property type="match status" value="1"/>
</dbReference>
<keyword evidence="17" id="KW-1185">Reference proteome</keyword>
<evidence type="ECO:0000256" key="2">
    <source>
        <dbReference type="ARBA" id="ARBA00007405"/>
    </source>
</evidence>
<dbReference type="GO" id="GO:0031419">
    <property type="term" value="F:cobalamin binding"/>
    <property type="evidence" value="ECO:0007669"/>
    <property type="project" value="UniProtKB-KW"/>
</dbReference>
<keyword evidence="8 14" id="KW-0560">Oxidoreductase</keyword>
<feature type="domain" description="HTH cro/C1-type" evidence="15">
    <location>
        <begin position="579"/>
        <end position="633"/>
    </location>
</feature>
<keyword evidence="9" id="KW-0215">Deoxyribonucleotide synthesis</keyword>
<dbReference type="InterPro" id="IPR013509">
    <property type="entry name" value="RNR_lsu_N"/>
</dbReference>
<comment type="catalytic activity">
    <reaction evidence="13 14">
        <text>a 2'-deoxyribonucleoside 5'-diphosphate + [thioredoxin]-disulfide + H2O = a ribonucleoside 5'-diphosphate + [thioredoxin]-dithiol</text>
        <dbReference type="Rhea" id="RHEA:23252"/>
        <dbReference type="Rhea" id="RHEA-COMP:10698"/>
        <dbReference type="Rhea" id="RHEA-COMP:10700"/>
        <dbReference type="ChEBI" id="CHEBI:15377"/>
        <dbReference type="ChEBI" id="CHEBI:29950"/>
        <dbReference type="ChEBI" id="CHEBI:50058"/>
        <dbReference type="ChEBI" id="CHEBI:57930"/>
        <dbReference type="ChEBI" id="CHEBI:73316"/>
        <dbReference type="EC" id="1.17.4.1"/>
    </reaction>
</comment>
<dbReference type="InterPro" id="IPR010982">
    <property type="entry name" value="Lambda_DNA-bd_dom_sf"/>
</dbReference>
<dbReference type="InterPro" id="IPR001387">
    <property type="entry name" value="Cro/C1-type_HTH"/>
</dbReference>
<evidence type="ECO:0000256" key="10">
    <source>
        <dbReference type="ARBA" id="ARBA00023157"/>
    </source>
</evidence>
<dbReference type="PANTHER" id="PTHR43371:SF1">
    <property type="entry name" value="RIBONUCLEOSIDE-DIPHOSPHATE REDUCTASE"/>
    <property type="match status" value="1"/>
</dbReference>
<evidence type="ECO:0000256" key="4">
    <source>
        <dbReference type="ARBA" id="ARBA00014409"/>
    </source>
</evidence>
<dbReference type="InterPro" id="IPR024434">
    <property type="entry name" value="TSCPD_dom"/>
</dbReference>
<dbReference type="Gene3D" id="3.20.70.20">
    <property type="match status" value="1"/>
</dbReference>
<keyword evidence="11 14" id="KW-0170">Cobalt</keyword>
<proteinExistence type="inferred from homology"/>
<dbReference type="GO" id="GO:0005524">
    <property type="term" value="F:ATP binding"/>
    <property type="evidence" value="ECO:0007669"/>
    <property type="project" value="InterPro"/>
</dbReference>
<dbReference type="OrthoDB" id="9762933at2"/>
<evidence type="ECO:0000256" key="14">
    <source>
        <dbReference type="RuleBase" id="RU364064"/>
    </source>
</evidence>
<organism evidence="16 17">
    <name type="scientific">Roseobacter denitrificans (strain ATCC 33942 / OCh 114)</name>
    <name type="common">Erythrobacter sp. (strain OCh 114)</name>
    <name type="synonym">Roseobacter denitrificans</name>
    <dbReference type="NCBI Taxonomy" id="375451"/>
    <lineage>
        <taxon>Bacteria</taxon>
        <taxon>Pseudomonadati</taxon>
        <taxon>Pseudomonadota</taxon>
        <taxon>Alphaproteobacteria</taxon>
        <taxon>Rhodobacterales</taxon>
        <taxon>Roseobacteraceae</taxon>
        <taxon>Roseobacter</taxon>
    </lineage>
</organism>
<dbReference type="Proteomes" id="UP000007029">
    <property type="component" value="Chromosome"/>
</dbReference>
<dbReference type="PROSITE" id="PS50943">
    <property type="entry name" value="HTH_CROC1"/>
    <property type="match status" value="1"/>
</dbReference>
<dbReference type="PANTHER" id="PTHR43371">
    <property type="entry name" value="VITAMIN B12-DEPENDENT RIBONUCLEOTIDE REDUCTASE"/>
    <property type="match status" value="1"/>
</dbReference>
<evidence type="ECO:0000256" key="6">
    <source>
        <dbReference type="ARBA" id="ARBA00022634"/>
    </source>
</evidence>
<dbReference type="STRING" id="375451.RD1_4061"/>
<evidence type="ECO:0000256" key="1">
    <source>
        <dbReference type="ARBA" id="ARBA00001922"/>
    </source>
</evidence>
<keyword evidence="5 14" id="KW-0846">Cobalamin</keyword>
<protein>
    <recommendedName>
        <fullName evidence="4 14">Vitamin B12-dependent ribonucleotide reductase</fullName>
        <ecNumber evidence="3 14">1.17.4.1</ecNumber>
    </recommendedName>
</protein>
<dbReference type="eggNOG" id="COG0209">
    <property type="taxonomic scope" value="Bacteria"/>
</dbReference>
<evidence type="ECO:0000313" key="16">
    <source>
        <dbReference type="EMBL" id="ABG33505.1"/>
    </source>
</evidence>
<keyword evidence="7 14" id="KW-0547">Nucleotide-binding</keyword>
<comment type="cofactor">
    <cofactor evidence="1 14">
        <name>adenosylcob(III)alamin</name>
        <dbReference type="ChEBI" id="CHEBI:18408"/>
    </cofactor>
</comment>
<evidence type="ECO:0000256" key="12">
    <source>
        <dbReference type="ARBA" id="ARBA00025437"/>
    </source>
</evidence>
<dbReference type="GO" id="GO:0009263">
    <property type="term" value="P:deoxyribonucleotide biosynthetic process"/>
    <property type="evidence" value="ECO:0007669"/>
    <property type="project" value="UniProtKB-KW"/>
</dbReference>
<dbReference type="SUPFAM" id="SSF47413">
    <property type="entry name" value="lambda repressor-like DNA-binding domains"/>
    <property type="match status" value="1"/>
</dbReference>
<dbReference type="GO" id="GO:0071897">
    <property type="term" value="P:DNA biosynthetic process"/>
    <property type="evidence" value="ECO:0007669"/>
    <property type="project" value="UniProtKB-KW"/>
</dbReference>
<dbReference type="GO" id="GO:0003677">
    <property type="term" value="F:DNA binding"/>
    <property type="evidence" value="ECO:0007669"/>
    <property type="project" value="InterPro"/>
</dbReference>
<evidence type="ECO:0000256" key="8">
    <source>
        <dbReference type="ARBA" id="ARBA00023002"/>
    </source>
</evidence>
<dbReference type="RefSeq" id="WP_011570115.1">
    <property type="nucleotide sequence ID" value="NC_008209.1"/>
</dbReference>
<dbReference type="EMBL" id="CP000362">
    <property type="protein sequence ID" value="ABG33505.1"/>
    <property type="molecule type" value="Genomic_DNA"/>
</dbReference>
<evidence type="ECO:0000256" key="9">
    <source>
        <dbReference type="ARBA" id="ARBA00023116"/>
    </source>
</evidence>
<comment type="similarity">
    <text evidence="2 14">Belongs to the ribonucleoside diphosphate reductase class-2 family.</text>
</comment>
<dbReference type="HOGENOM" id="CLU_000404_2_0_5"/>
<dbReference type="Pfam" id="PF01381">
    <property type="entry name" value="HTH_3"/>
    <property type="match status" value="1"/>
</dbReference>
<evidence type="ECO:0000259" key="15">
    <source>
        <dbReference type="PROSITE" id="PS50943"/>
    </source>
</evidence>
<keyword evidence="6 14" id="KW-0237">DNA synthesis</keyword>
<reference evidence="16 17" key="1">
    <citation type="journal article" date="2007" name="J. Bacteriol.">
        <title>The complete genome sequence of Roseobacter denitrificans reveals a mixotrophic rather than photosynthetic metabolism.</title>
        <authorList>
            <person name="Swingley W.D."/>
            <person name="Sadekar S."/>
            <person name="Mastrian S.D."/>
            <person name="Matthies H.J."/>
            <person name="Hao J."/>
            <person name="Ramos H."/>
            <person name="Acharya C.R."/>
            <person name="Conrad A.L."/>
            <person name="Taylor H.L."/>
            <person name="Dejesa L.C."/>
            <person name="Shah M.K."/>
            <person name="O'huallachain M.E."/>
            <person name="Lince M.T."/>
            <person name="Blankenship R.E."/>
            <person name="Beatty J.T."/>
            <person name="Touchman J.W."/>
        </authorList>
    </citation>
    <scope>NUCLEOTIDE SEQUENCE [LARGE SCALE GENOMIC DNA]</scope>
    <source>
        <strain evidence="17">ATCC 33942 / OCh 114</strain>
    </source>
</reference>
<comment type="function">
    <text evidence="12 14">Catalyzes the reduction of ribonucleotides to deoxyribonucleotides. May function to provide a pool of deoxyribonucleotide precursors for DNA repair during oxygen limitation and/or for immediate growth after restoration of oxygen.</text>
</comment>
<dbReference type="GO" id="GO:0004748">
    <property type="term" value="F:ribonucleoside-diphosphate reductase activity, thioredoxin disulfide as acceptor"/>
    <property type="evidence" value="ECO:0007669"/>
    <property type="project" value="UniProtKB-EC"/>
</dbReference>
<evidence type="ECO:0000256" key="7">
    <source>
        <dbReference type="ARBA" id="ARBA00022741"/>
    </source>
</evidence>
<evidence type="ECO:0000256" key="13">
    <source>
        <dbReference type="ARBA" id="ARBA00047754"/>
    </source>
</evidence>
<dbReference type="InterPro" id="IPR013344">
    <property type="entry name" value="RNR_NrdJ/NrdZ"/>
</dbReference>
<evidence type="ECO:0000256" key="3">
    <source>
        <dbReference type="ARBA" id="ARBA00012274"/>
    </source>
</evidence>
<keyword evidence="10" id="KW-1015">Disulfide bond</keyword>